<feature type="domain" description="Flagellin N-terminal" evidence="5">
    <location>
        <begin position="5"/>
        <end position="139"/>
    </location>
</feature>
<dbReference type="PANTHER" id="PTHR42792:SF2">
    <property type="entry name" value="FLAGELLIN"/>
    <property type="match status" value="1"/>
</dbReference>
<dbReference type="OrthoDB" id="9796789at2"/>
<dbReference type="Gene3D" id="1.20.1330.10">
    <property type="entry name" value="f41 fragment of flagellin, N-terminal domain"/>
    <property type="match status" value="1"/>
</dbReference>
<dbReference type="eggNOG" id="COG1344">
    <property type="taxonomic scope" value="Bacteria"/>
</dbReference>
<dbReference type="PANTHER" id="PTHR42792">
    <property type="entry name" value="FLAGELLIN"/>
    <property type="match status" value="1"/>
</dbReference>
<protein>
    <recommendedName>
        <fullName evidence="3">Flagellin</fullName>
    </recommendedName>
</protein>
<evidence type="ECO:0000313" key="8">
    <source>
        <dbReference type="Proteomes" id="UP000007102"/>
    </source>
</evidence>
<dbReference type="EMBL" id="CP002543">
    <property type="protein sequence ID" value="ADY73929.1"/>
    <property type="molecule type" value="Genomic_DNA"/>
</dbReference>
<evidence type="ECO:0000259" key="6">
    <source>
        <dbReference type="Pfam" id="PF00700"/>
    </source>
</evidence>
<dbReference type="GO" id="GO:0005198">
    <property type="term" value="F:structural molecule activity"/>
    <property type="evidence" value="ECO:0007669"/>
    <property type="project" value="UniProtKB-UniRule"/>
</dbReference>
<keyword evidence="4" id="KW-0175">Coiled coil</keyword>
<dbReference type="InterPro" id="IPR042187">
    <property type="entry name" value="Flagellin_C_sub2"/>
</dbReference>
<dbReference type="GO" id="GO:0009288">
    <property type="term" value="C:bacterial-type flagellum"/>
    <property type="evidence" value="ECO:0007669"/>
    <property type="project" value="UniProtKB-SubCell"/>
</dbReference>
<gene>
    <name evidence="7" type="ordered locus">Dester_1294</name>
</gene>
<evidence type="ECO:0000256" key="2">
    <source>
        <dbReference type="ARBA" id="ARBA00023143"/>
    </source>
</evidence>
<keyword evidence="2 3" id="KW-0975">Bacterial flagellum</keyword>
<evidence type="ECO:0000256" key="1">
    <source>
        <dbReference type="ARBA" id="ARBA00005709"/>
    </source>
</evidence>
<dbReference type="STRING" id="868864.Dester_1294"/>
<name>F0S151_DESTD</name>
<dbReference type="InterPro" id="IPR046358">
    <property type="entry name" value="Flagellin_C"/>
</dbReference>
<dbReference type="HOGENOM" id="CLU_011142_2_2_0"/>
<accession>F0S151</accession>
<comment type="function">
    <text evidence="3">Flagellin is the subunit protein which polymerizes to form the filaments of bacterial flagella.</text>
</comment>
<dbReference type="InterPro" id="IPR001029">
    <property type="entry name" value="Flagellin_N"/>
</dbReference>
<dbReference type="RefSeq" id="WP_013638879.1">
    <property type="nucleotide sequence ID" value="NC_015185.1"/>
</dbReference>
<feature type="coiled-coil region" evidence="4">
    <location>
        <begin position="203"/>
        <end position="244"/>
    </location>
</feature>
<keyword evidence="7" id="KW-0969">Cilium</keyword>
<evidence type="ECO:0000256" key="3">
    <source>
        <dbReference type="RuleBase" id="RU362073"/>
    </source>
</evidence>
<keyword evidence="7" id="KW-0966">Cell projection</keyword>
<dbReference type="Pfam" id="PF00669">
    <property type="entry name" value="Flagellin_N"/>
    <property type="match status" value="1"/>
</dbReference>
<evidence type="ECO:0000256" key="4">
    <source>
        <dbReference type="SAM" id="Coils"/>
    </source>
</evidence>
<feature type="domain" description="Flagellin C-terminal" evidence="6">
    <location>
        <begin position="201"/>
        <end position="285"/>
    </location>
</feature>
<evidence type="ECO:0000313" key="7">
    <source>
        <dbReference type="EMBL" id="ADY73929.1"/>
    </source>
</evidence>
<dbReference type="Pfam" id="PF00700">
    <property type="entry name" value="Flagellin_C"/>
    <property type="match status" value="1"/>
</dbReference>
<dbReference type="PRINTS" id="PR00207">
    <property type="entry name" value="FLAGELLIN"/>
</dbReference>
<evidence type="ECO:0000259" key="5">
    <source>
        <dbReference type="Pfam" id="PF00669"/>
    </source>
</evidence>
<sequence length="286" mass="31273">MALRINYNYQSDFTHFNLLQTEANMNKSLERLATGYRINRAADDAAGLYIADQLKTYAVSLEQATRNAHDGISIAQIAQSALTNVYNILNDIKAKAIEAANDSQDSATRQIIQQDINKLVDVIGKIFTDTEFNGINVFSSGTAVTFTIHYGGRSGQELLMQGATASAAAAADTSAPSTITLGNTGYTLDVTSQTKAEATISTVDALIKEVDKLNAKYGSYQIELEKLITNNESQRINSQEAESRIRNVDFAKEMSEFTRNQILMQSGTAMLAQANQLPQLVLQLLR</sequence>
<comment type="similarity">
    <text evidence="1 3">Belongs to the bacterial flagellin family.</text>
</comment>
<keyword evidence="3" id="KW-0964">Secreted</keyword>
<organism evidence="7 8">
    <name type="scientific">Desulfurobacterium thermolithotrophum (strain DSM 11699 / BSA)</name>
    <dbReference type="NCBI Taxonomy" id="868864"/>
    <lineage>
        <taxon>Bacteria</taxon>
        <taxon>Pseudomonadati</taxon>
        <taxon>Aquificota</taxon>
        <taxon>Aquificia</taxon>
        <taxon>Desulfurobacteriales</taxon>
        <taxon>Desulfurobacteriaceae</taxon>
        <taxon>Desulfurobacterium</taxon>
    </lineage>
</organism>
<reference evidence="7 8" key="1">
    <citation type="journal article" date="2011" name="Stand. Genomic Sci.">
        <title>Complete genome sequence of the thermophilic sulfur-reducer Desulfurobacterium thermolithotrophum type strain (BSA(T)) from a deep-sea hydrothermal vent.</title>
        <authorList>
            <person name="Goker M."/>
            <person name="Daligault H."/>
            <person name="Mwirichia R."/>
            <person name="Lapidus A."/>
            <person name="Lucas S."/>
            <person name="Deshpande S."/>
            <person name="Pagani I."/>
            <person name="Tapia R."/>
            <person name="Cheng J.F."/>
            <person name="Goodwin L."/>
            <person name="Pitluck S."/>
            <person name="Liolios K."/>
            <person name="Ivanova N."/>
            <person name="Mavromatis K."/>
            <person name="Mikhailova N."/>
            <person name="Pati A."/>
            <person name="Chen A."/>
            <person name="Palaniappan K."/>
            <person name="Han C."/>
            <person name="Land M."/>
            <person name="Hauser L."/>
            <person name="Pan C."/>
            <person name="Brambilla E.M."/>
            <person name="Rohde M."/>
            <person name="Spring S."/>
            <person name="Sikorski J."/>
            <person name="Wirth R."/>
            <person name="Detter J.C."/>
            <person name="Woyke T."/>
            <person name="Bristow J."/>
            <person name="Eisen J.A."/>
            <person name="Markowitz V."/>
            <person name="Hugenholtz P."/>
            <person name="Kyrpides N.C."/>
            <person name="Klenk H.P."/>
        </authorList>
    </citation>
    <scope>NUCLEOTIDE SEQUENCE [LARGE SCALE GENOMIC DNA]</scope>
    <source>
        <strain evidence="8">DSM 11699 / BSA</strain>
    </source>
</reference>
<dbReference type="InterPro" id="IPR001492">
    <property type="entry name" value="Flagellin"/>
</dbReference>
<keyword evidence="8" id="KW-1185">Reference proteome</keyword>
<dbReference type="SUPFAM" id="SSF64518">
    <property type="entry name" value="Phase 1 flagellin"/>
    <property type="match status" value="1"/>
</dbReference>
<proteinExistence type="inferred from homology"/>
<comment type="subcellular location">
    <subcellularLocation>
        <location evidence="3">Secreted</location>
    </subcellularLocation>
    <subcellularLocation>
        <location evidence="3">Bacterial flagellum</location>
    </subcellularLocation>
</comment>
<dbReference type="Gene3D" id="6.10.10.10">
    <property type="entry name" value="Flagellar export chaperone, C-terminal domain"/>
    <property type="match status" value="1"/>
</dbReference>
<dbReference type="InParanoid" id="F0S151"/>
<keyword evidence="7" id="KW-0282">Flagellum</keyword>
<dbReference type="KEGG" id="dte:Dester_1294"/>
<dbReference type="AlphaFoldDB" id="F0S151"/>
<reference evidence="8" key="2">
    <citation type="submission" date="2011-02" db="EMBL/GenBank/DDBJ databases">
        <title>The complete genome of Desulfurobacterium thermolithotrophum DSM 11699.</title>
        <authorList>
            <consortium name="US DOE Joint Genome Institute (JGI-PGF)"/>
            <person name="Lucas S."/>
            <person name="Copeland A."/>
            <person name="Lapidus A."/>
            <person name="Bruce D."/>
            <person name="Goodwin L."/>
            <person name="Pitluck S."/>
            <person name="Kyrpides N."/>
            <person name="Mavromatis K."/>
            <person name="Pagani I."/>
            <person name="Ivanova N."/>
            <person name="Mikhailova N."/>
            <person name="Daligault H."/>
            <person name="Detter J.C."/>
            <person name="Tapia R."/>
            <person name="Han C."/>
            <person name="Land M."/>
            <person name="Hauser L."/>
            <person name="Markowitz V."/>
            <person name="Cheng J.-F."/>
            <person name="Hugenholtz P."/>
            <person name="Woyke T."/>
            <person name="Wu D."/>
            <person name="Spring S."/>
            <person name="Brambilla E."/>
            <person name="Klenk H.-P."/>
            <person name="Eisen J.A."/>
        </authorList>
    </citation>
    <scope>NUCLEOTIDE SEQUENCE [LARGE SCALE GENOMIC DNA]</scope>
    <source>
        <strain evidence="8">DSM 11699 / BSA</strain>
    </source>
</reference>
<dbReference type="GO" id="GO:0005576">
    <property type="term" value="C:extracellular region"/>
    <property type="evidence" value="ECO:0007669"/>
    <property type="project" value="UniProtKB-SubCell"/>
</dbReference>
<dbReference type="Proteomes" id="UP000007102">
    <property type="component" value="Chromosome"/>
</dbReference>